<evidence type="ECO:0000256" key="1">
    <source>
        <dbReference type="PROSITE-ProRule" id="PRU00339"/>
    </source>
</evidence>
<accession>A0A2M9FZA5</accession>
<feature type="compositionally biased region" description="Low complexity" evidence="2">
    <location>
        <begin position="126"/>
        <end position="140"/>
    </location>
</feature>
<dbReference type="Proteomes" id="UP000229498">
    <property type="component" value="Unassembled WGS sequence"/>
</dbReference>
<dbReference type="InterPro" id="IPR019734">
    <property type="entry name" value="TPR_rpt"/>
</dbReference>
<dbReference type="AlphaFoldDB" id="A0A2M9FZA5"/>
<dbReference type="EMBL" id="PHIG01000039">
    <property type="protein sequence ID" value="PJK28796.1"/>
    <property type="molecule type" value="Genomic_DNA"/>
</dbReference>
<keyword evidence="1" id="KW-0802">TPR repeat</keyword>
<organism evidence="4 5">
    <name type="scientific">Minwuia thermotolerans</name>
    <dbReference type="NCBI Taxonomy" id="2056226"/>
    <lineage>
        <taxon>Bacteria</taxon>
        <taxon>Pseudomonadati</taxon>
        <taxon>Pseudomonadota</taxon>
        <taxon>Alphaproteobacteria</taxon>
        <taxon>Minwuiales</taxon>
        <taxon>Minwuiaceae</taxon>
        <taxon>Minwuia</taxon>
    </lineage>
</organism>
<protein>
    <submittedName>
        <fullName evidence="4">Uncharacterized protein</fullName>
    </submittedName>
</protein>
<feature type="region of interest" description="Disordered" evidence="2">
    <location>
        <begin position="126"/>
        <end position="227"/>
    </location>
</feature>
<dbReference type="PROSITE" id="PS50005">
    <property type="entry name" value="TPR"/>
    <property type="match status" value="1"/>
</dbReference>
<dbReference type="SUPFAM" id="SSF48452">
    <property type="entry name" value="TPR-like"/>
    <property type="match status" value="1"/>
</dbReference>
<feature type="repeat" description="TPR" evidence="1">
    <location>
        <begin position="358"/>
        <end position="391"/>
    </location>
</feature>
<feature type="signal peptide" evidence="3">
    <location>
        <begin position="1"/>
        <end position="19"/>
    </location>
</feature>
<evidence type="ECO:0000256" key="2">
    <source>
        <dbReference type="SAM" id="MobiDB-lite"/>
    </source>
</evidence>
<dbReference type="InterPro" id="IPR011990">
    <property type="entry name" value="TPR-like_helical_dom_sf"/>
</dbReference>
<dbReference type="Gene3D" id="1.25.40.10">
    <property type="entry name" value="Tetratricopeptide repeat domain"/>
    <property type="match status" value="1"/>
</dbReference>
<name>A0A2M9FZA5_9PROT</name>
<feature type="compositionally biased region" description="Low complexity" evidence="2">
    <location>
        <begin position="177"/>
        <end position="189"/>
    </location>
</feature>
<feature type="compositionally biased region" description="Low complexity" evidence="2">
    <location>
        <begin position="147"/>
        <end position="163"/>
    </location>
</feature>
<comment type="caution">
    <text evidence="4">The sequence shown here is derived from an EMBL/GenBank/DDBJ whole genome shotgun (WGS) entry which is preliminary data.</text>
</comment>
<sequence length="703" mass="75987">MRRLLAGVLLFLSPLPVLSQSAPLQAPVVRVLSADLGAMARIELDWPVPFEVSADTSARRLVLVFDRPFNAPDLGALRMRLGHWITGVDKRADRITLTAAENVYFDVYRSLRQLTVEMTIAPGTAPAAEPAAPAARAAPVLTPPGPRGRAPAAPGPVAGKTARPAPPPPPPARPEEAQAAEPSASPSASRLRRTSDPFAETVNRSWSERESRVAQLSAPPQVTATGGEEGAEIVIDWAGPVRVDARAAGRELLLRLDRPVAPDMVEGLAERLPAWLESASAGYDSLLFVAARPVDFDALTKGGRTRVTLAAADASAEERDAADVRLDVLRARLKARTGETGEAREALQELQTENPENPDVLVELANLEQSVGAWRRAGNLYDRAVGLDPERRDIAAARRALEREFGPYVRLDTDYQQVRDGDTQVIAVLSGRVLPAEEIDAGFSLENRFLDDDEVLRANGVLDSVSAHFQRGEVYAGGSPAPGHRVEGALLFGAGTPGGSLRYSHRTPASLTTVSGTWHRAYWELVEGIVDDAVQDRLAVRYERQLDRRWSAQGEIGLNRFGIAGIDTAATTWDAAFAIRYLVPWEAADLTVGYSFDGQYVAAQARRRDQNGNVFEPLPLNDTEFHSLDLSLGQALGGDWRYNAFLSLTVDRFGGFGPSLGGELVWDADEDMQLGLRAGHSRVSGRGDDAVFTTVGGHLLVRF</sequence>
<keyword evidence="3" id="KW-0732">Signal</keyword>
<evidence type="ECO:0000256" key="3">
    <source>
        <dbReference type="SAM" id="SignalP"/>
    </source>
</evidence>
<dbReference type="RefSeq" id="WP_109792243.1">
    <property type="nucleotide sequence ID" value="NZ_PHIG01000039.1"/>
</dbReference>
<keyword evidence="5" id="KW-1185">Reference proteome</keyword>
<dbReference type="OrthoDB" id="7293877at2"/>
<feature type="chain" id="PRO_5014728305" evidence="3">
    <location>
        <begin position="20"/>
        <end position="703"/>
    </location>
</feature>
<reference evidence="4 5" key="1">
    <citation type="submission" date="2017-11" db="EMBL/GenBank/DDBJ databases">
        <title>Draft genome sequence of Rhizobiales bacterium SY3-13.</title>
        <authorList>
            <person name="Sun C."/>
        </authorList>
    </citation>
    <scope>NUCLEOTIDE SEQUENCE [LARGE SCALE GENOMIC DNA]</scope>
    <source>
        <strain evidence="4 5">SY3-13</strain>
    </source>
</reference>
<proteinExistence type="predicted"/>
<gene>
    <name evidence="4" type="ORF">CVT23_15810</name>
</gene>
<evidence type="ECO:0000313" key="4">
    <source>
        <dbReference type="EMBL" id="PJK28796.1"/>
    </source>
</evidence>
<evidence type="ECO:0000313" key="5">
    <source>
        <dbReference type="Proteomes" id="UP000229498"/>
    </source>
</evidence>